<proteinExistence type="predicted"/>
<feature type="compositionally biased region" description="Basic residues" evidence="1">
    <location>
        <begin position="185"/>
        <end position="208"/>
    </location>
</feature>
<accession>A0AAV5KTI4</accession>
<dbReference type="Proteomes" id="UP001054252">
    <property type="component" value="Unassembled WGS sequence"/>
</dbReference>
<keyword evidence="4" id="KW-1185">Reference proteome</keyword>
<dbReference type="InterPro" id="IPR053198">
    <property type="entry name" value="Gynoecium_Dev_Regulator"/>
</dbReference>
<evidence type="ECO:0000313" key="4">
    <source>
        <dbReference type="Proteomes" id="UP001054252"/>
    </source>
</evidence>
<gene>
    <name evidence="3" type="ORF">SLEP1_g36893</name>
</gene>
<dbReference type="PANTHER" id="PTHR31066">
    <property type="entry name" value="OS05G0427100 PROTEIN-RELATED"/>
    <property type="match status" value="1"/>
</dbReference>
<dbReference type="SMART" id="SM00666">
    <property type="entry name" value="PB1"/>
    <property type="match status" value="1"/>
</dbReference>
<dbReference type="Pfam" id="PF00564">
    <property type="entry name" value="PB1"/>
    <property type="match status" value="1"/>
</dbReference>
<comment type="caution">
    <text evidence="3">The sequence shown here is derived from an EMBL/GenBank/DDBJ whole genome shotgun (WGS) entry which is preliminary data.</text>
</comment>
<feature type="domain" description="PB1" evidence="2">
    <location>
        <begin position="63"/>
        <end position="170"/>
    </location>
</feature>
<dbReference type="PANTHER" id="PTHR31066:SF33">
    <property type="entry name" value="OS07G0556300 PROTEIN"/>
    <property type="match status" value="1"/>
</dbReference>
<dbReference type="AlphaFoldDB" id="A0AAV5KTI4"/>
<organism evidence="3 4">
    <name type="scientific">Rubroshorea leprosula</name>
    <dbReference type="NCBI Taxonomy" id="152421"/>
    <lineage>
        <taxon>Eukaryota</taxon>
        <taxon>Viridiplantae</taxon>
        <taxon>Streptophyta</taxon>
        <taxon>Embryophyta</taxon>
        <taxon>Tracheophyta</taxon>
        <taxon>Spermatophyta</taxon>
        <taxon>Magnoliopsida</taxon>
        <taxon>eudicotyledons</taxon>
        <taxon>Gunneridae</taxon>
        <taxon>Pentapetalae</taxon>
        <taxon>rosids</taxon>
        <taxon>malvids</taxon>
        <taxon>Malvales</taxon>
        <taxon>Dipterocarpaceae</taxon>
        <taxon>Rubroshorea</taxon>
    </lineage>
</organism>
<sequence>MKNLNFDADKVLAKEFLTNFTDVNGELKHMNILYKDKDEEFFKQITENTHRYTGIFASAVDELLPAPAEDISDDIPILMTQRADNGNGIGNADATNPLKKMPPEIKLTRISNVNVKYQLPNEDLDALISVTTDEDLENMMDEYDRLAQNQNRGQPSSSCFCSLKGTIHETVASACEPRLLGSPGGKRKKKKKKGWRKEKPGKKTRVYQ</sequence>
<evidence type="ECO:0000259" key="2">
    <source>
        <dbReference type="SMART" id="SM00666"/>
    </source>
</evidence>
<dbReference type="EMBL" id="BPVZ01000077">
    <property type="protein sequence ID" value="GKV27758.1"/>
    <property type="molecule type" value="Genomic_DNA"/>
</dbReference>
<name>A0AAV5KTI4_9ROSI</name>
<evidence type="ECO:0000256" key="1">
    <source>
        <dbReference type="SAM" id="MobiDB-lite"/>
    </source>
</evidence>
<feature type="region of interest" description="Disordered" evidence="1">
    <location>
        <begin position="177"/>
        <end position="208"/>
    </location>
</feature>
<dbReference type="SUPFAM" id="SSF54277">
    <property type="entry name" value="CAD &amp; PB1 domains"/>
    <property type="match status" value="1"/>
</dbReference>
<protein>
    <recommendedName>
        <fullName evidence="2">PB1 domain-containing protein</fullName>
    </recommendedName>
</protein>
<reference evidence="3 4" key="1">
    <citation type="journal article" date="2021" name="Commun. Biol.">
        <title>The genome of Shorea leprosula (Dipterocarpaceae) highlights the ecological relevance of drought in aseasonal tropical rainforests.</title>
        <authorList>
            <person name="Ng K.K.S."/>
            <person name="Kobayashi M.J."/>
            <person name="Fawcett J.A."/>
            <person name="Hatakeyama M."/>
            <person name="Paape T."/>
            <person name="Ng C.H."/>
            <person name="Ang C.C."/>
            <person name="Tnah L.H."/>
            <person name="Lee C.T."/>
            <person name="Nishiyama T."/>
            <person name="Sese J."/>
            <person name="O'Brien M.J."/>
            <person name="Copetti D."/>
            <person name="Mohd Noor M.I."/>
            <person name="Ong R.C."/>
            <person name="Putra M."/>
            <person name="Sireger I.Z."/>
            <person name="Indrioko S."/>
            <person name="Kosugi Y."/>
            <person name="Izuno A."/>
            <person name="Isagi Y."/>
            <person name="Lee S.L."/>
            <person name="Shimizu K.K."/>
        </authorList>
    </citation>
    <scope>NUCLEOTIDE SEQUENCE [LARGE SCALE GENOMIC DNA]</scope>
    <source>
        <strain evidence="3">214</strain>
    </source>
</reference>
<evidence type="ECO:0000313" key="3">
    <source>
        <dbReference type="EMBL" id="GKV27758.1"/>
    </source>
</evidence>
<dbReference type="InterPro" id="IPR000270">
    <property type="entry name" value="PB1_dom"/>
</dbReference>